<comment type="caution">
    <text evidence="5">The sequence shown here is derived from an EMBL/GenBank/DDBJ whole genome shotgun (WGS) entry which is preliminary data.</text>
</comment>
<dbReference type="PRINTS" id="PR00035">
    <property type="entry name" value="HTHGNTR"/>
</dbReference>
<dbReference type="Pfam" id="PF07729">
    <property type="entry name" value="FCD"/>
    <property type="match status" value="1"/>
</dbReference>
<evidence type="ECO:0000259" key="4">
    <source>
        <dbReference type="PROSITE" id="PS50949"/>
    </source>
</evidence>
<evidence type="ECO:0000256" key="3">
    <source>
        <dbReference type="ARBA" id="ARBA00023163"/>
    </source>
</evidence>
<evidence type="ECO:0000256" key="2">
    <source>
        <dbReference type="ARBA" id="ARBA00023125"/>
    </source>
</evidence>
<dbReference type="Proteomes" id="UP000266568">
    <property type="component" value="Unassembled WGS sequence"/>
</dbReference>
<dbReference type="SMART" id="SM00345">
    <property type="entry name" value="HTH_GNTR"/>
    <property type="match status" value="1"/>
</dbReference>
<reference evidence="5 6" key="1">
    <citation type="submission" date="2018-08" db="EMBL/GenBank/DDBJ databases">
        <title>Genomic Encyclopedia of Type Strains, Phase IV (KMG-IV): sequencing the most valuable type-strain genomes for metagenomic binning, comparative biology and taxonomic classification.</title>
        <authorList>
            <person name="Goeker M."/>
        </authorList>
    </citation>
    <scope>NUCLEOTIDE SEQUENCE [LARGE SCALE GENOMIC DNA]</scope>
    <source>
        <strain evidence="5 6">DSM 25527</strain>
    </source>
</reference>
<evidence type="ECO:0000256" key="1">
    <source>
        <dbReference type="ARBA" id="ARBA00023015"/>
    </source>
</evidence>
<dbReference type="Gene3D" id="1.10.10.10">
    <property type="entry name" value="Winged helix-like DNA-binding domain superfamily/Winged helix DNA-binding domain"/>
    <property type="match status" value="1"/>
</dbReference>
<keyword evidence="6" id="KW-1185">Reference proteome</keyword>
<dbReference type="RefSeq" id="WP_119035509.1">
    <property type="nucleotide sequence ID" value="NZ_QXDC01000003.1"/>
</dbReference>
<dbReference type="InterPro" id="IPR011711">
    <property type="entry name" value="GntR_C"/>
</dbReference>
<dbReference type="InterPro" id="IPR036390">
    <property type="entry name" value="WH_DNA-bd_sf"/>
</dbReference>
<dbReference type="GO" id="GO:0003677">
    <property type="term" value="F:DNA binding"/>
    <property type="evidence" value="ECO:0007669"/>
    <property type="project" value="UniProtKB-KW"/>
</dbReference>
<feature type="domain" description="HTH gntR-type" evidence="4">
    <location>
        <begin position="19"/>
        <end position="87"/>
    </location>
</feature>
<accession>A0A397P364</accession>
<evidence type="ECO:0000313" key="5">
    <source>
        <dbReference type="EMBL" id="RIA43682.1"/>
    </source>
</evidence>
<dbReference type="PANTHER" id="PTHR43537:SF44">
    <property type="entry name" value="GNTR FAMILY REGULATORY PROTEIN"/>
    <property type="match status" value="1"/>
</dbReference>
<dbReference type="PROSITE" id="PS50949">
    <property type="entry name" value="HTH_GNTR"/>
    <property type="match status" value="1"/>
</dbReference>
<dbReference type="CDD" id="cd07377">
    <property type="entry name" value="WHTH_GntR"/>
    <property type="match status" value="1"/>
</dbReference>
<dbReference type="InterPro" id="IPR008920">
    <property type="entry name" value="TF_FadR/GntR_C"/>
</dbReference>
<dbReference type="SUPFAM" id="SSF46785">
    <property type="entry name" value="Winged helix' DNA-binding domain"/>
    <property type="match status" value="1"/>
</dbReference>
<proteinExistence type="predicted"/>
<dbReference type="InterPro" id="IPR000524">
    <property type="entry name" value="Tscrpt_reg_HTH_GntR"/>
</dbReference>
<dbReference type="Gene3D" id="1.20.120.530">
    <property type="entry name" value="GntR ligand-binding domain-like"/>
    <property type="match status" value="1"/>
</dbReference>
<keyword evidence="1" id="KW-0805">Transcription regulation</keyword>
<keyword evidence="2" id="KW-0238">DNA-binding</keyword>
<name>A0A397P364_9SPHN</name>
<dbReference type="SMART" id="SM00895">
    <property type="entry name" value="FCD"/>
    <property type="match status" value="1"/>
</dbReference>
<protein>
    <submittedName>
        <fullName evidence="5">GntR family transcriptional regulator</fullName>
    </submittedName>
</protein>
<dbReference type="InterPro" id="IPR036388">
    <property type="entry name" value="WH-like_DNA-bd_sf"/>
</dbReference>
<dbReference type="GO" id="GO:0003700">
    <property type="term" value="F:DNA-binding transcription factor activity"/>
    <property type="evidence" value="ECO:0007669"/>
    <property type="project" value="InterPro"/>
</dbReference>
<dbReference type="Pfam" id="PF00392">
    <property type="entry name" value="GntR"/>
    <property type="match status" value="1"/>
</dbReference>
<sequence length="252" mass="27810">MDDHDGPQDSGLLKGNLNLRLHSSLARELGRRILSGEFPPGHLFPGEIEFSHQLDLSRSALREAFRILSAKGLVESRPKAGTRVTDPARWSRLDPDVLAWQFASEPSPAFLRDLFELRMIVEPAAAAAAAARHTEEQTRQMADALDEMTTHGLSTEQGRAADQRFHSLIIEAARNQLLSTLSSSIMAAVAWTTIFKQRRRALPRDPMPEHRALHTAIVAGDAEAAREAMVVLIDLALADTEISMREDEQAPA</sequence>
<gene>
    <name evidence="5" type="ORF">DFR49_1910</name>
</gene>
<dbReference type="EMBL" id="QXDC01000003">
    <property type="protein sequence ID" value="RIA43682.1"/>
    <property type="molecule type" value="Genomic_DNA"/>
</dbReference>
<dbReference type="PANTHER" id="PTHR43537">
    <property type="entry name" value="TRANSCRIPTIONAL REGULATOR, GNTR FAMILY"/>
    <property type="match status" value="1"/>
</dbReference>
<dbReference type="AlphaFoldDB" id="A0A397P364"/>
<evidence type="ECO:0000313" key="6">
    <source>
        <dbReference type="Proteomes" id="UP000266568"/>
    </source>
</evidence>
<dbReference type="OrthoDB" id="9028214at2"/>
<keyword evidence="3" id="KW-0804">Transcription</keyword>
<organism evidence="5 6">
    <name type="scientific">Hephaestia caeni</name>
    <dbReference type="NCBI Taxonomy" id="645617"/>
    <lineage>
        <taxon>Bacteria</taxon>
        <taxon>Pseudomonadati</taxon>
        <taxon>Pseudomonadota</taxon>
        <taxon>Alphaproteobacteria</taxon>
        <taxon>Sphingomonadales</taxon>
        <taxon>Sphingomonadaceae</taxon>
        <taxon>Hephaestia</taxon>
    </lineage>
</organism>
<dbReference type="SUPFAM" id="SSF48008">
    <property type="entry name" value="GntR ligand-binding domain-like"/>
    <property type="match status" value="1"/>
</dbReference>